<dbReference type="Proteomes" id="UP000285768">
    <property type="component" value="Chromosome"/>
</dbReference>
<dbReference type="InterPro" id="IPR001647">
    <property type="entry name" value="HTH_TetR"/>
</dbReference>
<evidence type="ECO:0000256" key="1">
    <source>
        <dbReference type="ARBA" id="ARBA00023015"/>
    </source>
</evidence>
<protein>
    <submittedName>
        <fullName evidence="6">TetR/AcrR family transcriptional regulator</fullName>
    </submittedName>
</protein>
<dbReference type="PANTHER" id="PTHR30055">
    <property type="entry name" value="HTH-TYPE TRANSCRIPTIONAL REGULATOR RUTR"/>
    <property type="match status" value="1"/>
</dbReference>
<dbReference type="PANTHER" id="PTHR30055:SF238">
    <property type="entry name" value="MYCOFACTOCIN BIOSYNTHESIS TRANSCRIPTIONAL REGULATOR MFTR-RELATED"/>
    <property type="match status" value="1"/>
</dbReference>
<gene>
    <name evidence="6" type="ORF">Leucomu_11075</name>
</gene>
<evidence type="ECO:0000313" key="7">
    <source>
        <dbReference type="Proteomes" id="UP000285768"/>
    </source>
</evidence>
<evidence type="ECO:0000256" key="4">
    <source>
        <dbReference type="PROSITE-ProRule" id="PRU00335"/>
    </source>
</evidence>
<evidence type="ECO:0000259" key="5">
    <source>
        <dbReference type="PROSITE" id="PS50977"/>
    </source>
</evidence>
<dbReference type="EMBL" id="CP035037">
    <property type="protein sequence ID" value="QAB18386.1"/>
    <property type="molecule type" value="Genomic_DNA"/>
</dbReference>
<dbReference type="InterPro" id="IPR009057">
    <property type="entry name" value="Homeodomain-like_sf"/>
</dbReference>
<dbReference type="Pfam" id="PF00440">
    <property type="entry name" value="TetR_N"/>
    <property type="match status" value="1"/>
</dbReference>
<organism evidence="6 7">
    <name type="scientific">Leucobacter muris</name>
    <dbReference type="NCBI Taxonomy" id="1935379"/>
    <lineage>
        <taxon>Bacteria</taxon>
        <taxon>Bacillati</taxon>
        <taxon>Actinomycetota</taxon>
        <taxon>Actinomycetes</taxon>
        <taxon>Micrococcales</taxon>
        <taxon>Microbacteriaceae</taxon>
        <taxon>Leucobacter</taxon>
    </lineage>
</organism>
<dbReference type="PRINTS" id="PR00455">
    <property type="entry name" value="HTHTETR"/>
</dbReference>
<dbReference type="InterPro" id="IPR050109">
    <property type="entry name" value="HTH-type_TetR-like_transc_reg"/>
</dbReference>
<keyword evidence="7" id="KW-1185">Reference proteome</keyword>
<accession>A0ABX5QH90</accession>
<evidence type="ECO:0000313" key="6">
    <source>
        <dbReference type="EMBL" id="QAB18386.1"/>
    </source>
</evidence>
<sequence length="190" mass="20174">MSSPTRGRPPASSREVLADAACELFLEQGYEATSITEIARRAGVSRSSFFNYFAGKSEILWFGFDRRVDALLDALADPAPPLADALAVFALGDTPDTLALAIVDARTMGVEPELEAGRAARQLRIGTAIAARLERDGVEAVRACVAGAGYAAALVSAVWRWADRGAGRNRLDLMLLDALATARAVLEPRG</sequence>
<name>A0ABX5QH90_9MICO</name>
<feature type="DNA-binding region" description="H-T-H motif" evidence="4">
    <location>
        <begin position="34"/>
        <end position="53"/>
    </location>
</feature>
<evidence type="ECO:0000256" key="2">
    <source>
        <dbReference type="ARBA" id="ARBA00023125"/>
    </source>
</evidence>
<keyword evidence="3" id="KW-0804">Transcription</keyword>
<dbReference type="Gene3D" id="1.10.357.10">
    <property type="entry name" value="Tetracycline Repressor, domain 2"/>
    <property type="match status" value="1"/>
</dbReference>
<dbReference type="SUPFAM" id="SSF46689">
    <property type="entry name" value="Homeodomain-like"/>
    <property type="match status" value="1"/>
</dbReference>
<reference evidence="6 7" key="1">
    <citation type="submission" date="2019-01" db="EMBL/GenBank/DDBJ databases">
        <title>Leucobacter muris sp. nov. isolated from the nose of a laboratory mouse.</title>
        <authorList>
            <person name="Benga L."/>
            <person name="Sproeer C."/>
            <person name="Schumann P."/>
            <person name="Verbarg S."/>
            <person name="Bunk B."/>
            <person name="Engelhardt E."/>
            <person name="Benten P.M."/>
            <person name="Sager M."/>
        </authorList>
    </citation>
    <scope>NUCLEOTIDE SEQUENCE [LARGE SCALE GENOMIC DNA]</scope>
    <source>
        <strain evidence="6 7">DSM 101948</strain>
    </source>
</reference>
<dbReference type="PROSITE" id="PS50977">
    <property type="entry name" value="HTH_TETR_2"/>
    <property type="match status" value="1"/>
</dbReference>
<dbReference type="RefSeq" id="WP_128387267.1">
    <property type="nucleotide sequence ID" value="NZ_CP035037.1"/>
</dbReference>
<proteinExistence type="predicted"/>
<keyword evidence="2 4" id="KW-0238">DNA-binding</keyword>
<feature type="domain" description="HTH tetR-type" evidence="5">
    <location>
        <begin position="11"/>
        <end position="71"/>
    </location>
</feature>
<evidence type="ECO:0000256" key="3">
    <source>
        <dbReference type="ARBA" id="ARBA00023163"/>
    </source>
</evidence>
<keyword evidence="1" id="KW-0805">Transcription regulation</keyword>